<evidence type="ECO:0000256" key="2">
    <source>
        <dbReference type="ARBA" id="ARBA00022692"/>
    </source>
</evidence>
<keyword evidence="3 5" id="KW-1133">Transmembrane helix</keyword>
<dbReference type="GO" id="GO:0016020">
    <property type="term" value="C:membrane"/>
    <property type="evidence" value="ECO:0007669"/>
    <property type="project" value="UniProtKB-SubCell"/>
</dbReference>
<comment type="subcellular location">
    <subcellularLocation>
        <location evidence="1">Membrane</location>
        <topology evidence="1">Multi-pass membrane protein</topology>
    </subcellularLocation>
</comment>
<dbReference type="AlphaFoldDB" id="A0A9D4PJ15"/>
<evidence type="ECO:0000313" key="9">
    <source>
        <dbReference type="Proteomes" id="UP000821837"/>
    </source>
</evidence>
<keyword evidence="4 5" id="KW-0472">Membrane</keyword>
<dbReference type="PANTHER" id="PTHR45902:SF1">
    <property type="entry name" value="LATROPHILIN RECEPTOR-LIKE PROTEIN A"/>
    <property type="match status" value="1"/>
</dbReference>
<dbReference type="VEuPathDB" id="VectorBase:RSAN_025854"/>
<feature type="signal peptide" evidence="6">
    <location>
        <begin position="1"/>
        <end position="23"/>
    </location>
</feature>
<evidence type="ECO:0000256" key="6">
    <source>
        <dbReference type="SAM" id="SignalP"/>
    </source>
</evidence>
<keyword evidence="9" id="KW-1185">Reference proteome</keyword>
<keyword evidence="2 5" id="KW-0812">Transmembrane</keyword>
<dbReference type="PROSITE" id="PS50261">
    <property type="entry name" value="G_PROTEIN_RECEP_F2_4"/>
    <property type="match status" value="1"/>
</dbReference>
<dbReference type="Pfam" id="PF00002">
    <property type="entry name" value="7tm_2"/>
    <property type="match status" value="1"/>
</dbReference>
<dbReference type="Proteomes" id="UP000821837">
    <property type="component" value="Unassembled WGS sequence"/>
</dbReference>
<evidence type="ECO:0000256" key="4">
    <source>
        <dbReference type="ARBA" id="ARBA00023136"/>
    </source>
</evidence>
<gene>
    <name evidence="8" type="ORF">HPB52_009607</name>
</gene>
<dbReference type="GO" id="GO:0007166">
    <property type="term" value="P:cell surface receptor signaling pathway"/>
    <property type="evidence" value="ECO:0007669"/>
    <property type="project" value="InterPro"/>
</dbReference>
<dbReference type="InterPro" id="IPR017981">
    <property type="entry name" value="GPCR_2-like_7TM"/>
</dbReference>
<feature type="chain" id="PRO_5039499978" description="G-protein coupled receptors family 2 profile 2 domain-containing protein" evidence="6">
    <location>
        <begin position="24"/>
        <end position="477"/>
    </location>
</feature>
<dbReference type="InterPro" id="IPR000832">
    <property type="entry name" value="GPCR_2_secretin-like"/>
</dbReference>
<protein>
    <recommendedName>
        <fullName evidence="7">G-protein coupled receptors family 2 profile 2 domain-containing protein</fullName>
    </recommendedName>
</protein>
<dbReference type="PANTHER" id="PTHR45902">
    <property type="entry name" value="LATROPHILIN RECEPTOR-LIKE PROTEIN A"/>
    <property type="match status" value="1"/>
</dbReference>
<feature type="transmembrane region" description="Helical" evidence="5">
    <location>
        <begin position="360"/>
        <end position="383"/>
    </location>
</feature>
<dbReference type="EMBL" id="JABSTV010001253">
    <property type="protein sequence ID" value="KAH7943623.1"/>
    <property type="molecule type" value="Genomic_DNA"/>
</dbReference>
<evidence type="ECO:0000256" key="5">
    <source>
        <dbReference type="SAM" id="Phobius"/>
    </source>
</evidence>
<dbReference type="InterPro" id="IPR053231">
    <property type="entry name" value="GPCR_LN-TM7"/>
</dbReference>
<dbReference type="Gene3D" id="1.20.1070.10">
    <property type="entry name" value="Rhodopsin 7-helix transmembrane proteins"/>
    <property type="match status" value="1"/>
</dbReference>
<evidence type="ECO:0000256" key="3">
    <source>
        <dbReference type="ARBA" id="ARBA00022989"/>
    </source>
</evidence>
<keyword evidence="6" id="KW-0732">Signal</keyword>
<accession>A0A9D4PJ15</accession>
<dbReference type="GO" id="GO:0004930">
    <property type="term" value="F:G protein-coupled receptor activity"/>
    <property type="evidence" value="ECO:0007669"/>
    <property type="project" value="InterPro"/>
</dbReference>
<feature type="domain" description="G-protein coupled receptors family 2 profile 2" evidence="7">
    <location>
        <begin position="358"/>
        <end position="477"/>
    </location>
</feature>
<sequence length="477" mass="53172">MKDTSIYIAWLALANAAMWCASADYGAGEDPCNITLPWTVSRKAYDDITDSIFDTLMQCPHSLHGCSEDLISCIDATYTATCSCAPNCRVYRDCCWNVPYRELSEDELPNSSCVEVQIGSSWKKFIYMVTGCPRVWPDDAVREKCEMADTFNDTFYLIPATSLQHVTYRNGFCALCNDDIVNATFWNTTSIGATDRVRVVLPDIVENQPPLHLRPCSEDTPNDNCTQAVPGWASRRCKTYYAPVHDAEDPLGQVYRNVYCAICNDANLSALTCSPALHLSNVSVISRKTSPPNLAALFKPVLRTASCYVEHDGHCYIKSAPTFYSARSRTGVEITVNETDTSSPETPRRELTGHYKIHNYITVVSMSISIFCLILKIVVFCLYREARSFSSKCTLCLSVTLLFTQLLFLVTSCQRLPGVVCASTAVLIHYGFICTFLWTTVLSFDIWRSVTAMKLSSMREKTLAAYGMFAWGARSGA</sequence>
<organism evidence="8 9">
    <name type="scientific">Rhipicephalus sanguineus</name>
    <name type="common">Brown dog tick</name>
    <name type="synonym">Ixodes sanguineus</name>
    <dbReference type="NCBI Taxonomy" id="34632"/>
    <lineage>
        <taxon>Eukaryota</taxon>
        <taxon>Metazoa</taxon>
        <taxon>Ecdysozoa</taxon>
        <taxon>Arthropoda</taxon>
        <taxon>Chelicerata</taxon>
        <taxon>Arachnida</taxon>
        <taxon>Acari</taxon>
        <taxon>Parasitiformes</taxon>
        <taxon>Ixodida</taxon>
        <taxon>Ixodoidea</taxon>
        <taxon>Ixodidae</taxon>
        <taxon>Rhipicephalinae</taxon>
        <taxon>Rhipicephalus</taxon>
        <taxon>Rhipicephalus</taxon>
    </lineage>
</organism>
<reference evidence="8" key="2">
    <citation type="submission" date="2021-09" db="EMBL/GenBank/DDBJ databases">
        <authorList>
            <person name="Jia N."/>
            <person name="Wang J."/>
            <person name="Shi W."/>
            <person name="Du L."/>
            <person name="Sun Y."/>
            <person name="Zhan W."/>
            <person name="Jiang J."/>
            <person name="Wang Q."/>
            <person name="Zhang B."/>
            <person name="Ji P."/>
            <person name="Sakyi L.B."/>
            <person name="Cui X."/>
            <person name="Yuan T."/>
            <person name="Jiang B."/>
            <person name="Yang W."/>
            <person name="Lam T.T.-Y."/>
            <person name="Chang Q."/>
            <person name="Ding S."/>
            <person name="Wang X."/>
            <person name="Zhu J."/>
            <person name="Ruan X."/>
            <person name="Zhao L."/>
            <person name="Wei J."/>
            <person name="Que T."/>
            <person name="Du C."/>
            <person name="Cheng J."/>
            <person name="Dai P."/>
            <person name="Han X."/>
            <person name="Huang E."/>
            <person name="Gao Y."/>
            <person name="Liu J."/>
            <person name="Shao H."/>
            <person name="Ye R."/>
            <person name="Li L."/>
            <person name="Wei W."/>
            <person name="Wang X."/>
            <person name="Wang C."/>
            <person name="Huo Q."/>
            <person name="Li W."/>
            <person name="Guo W."/>
            <person name="Chen H."/>
            <person name="Chen S."/>
            <person name="Zhou L."/>
            <person name="Zhou L."/>
            <person name="Ni X."/>
            <person name="Tian J."/>
            <person name="Zhou Y."/>
            <person name="Sheng Y."/>
            <person name="Liu T."/>
            <person name="Pan Y."/>
            <person name="Xia L."/>
            <person name="Li J."/>
            <person name="Zhao F."/>
            <person name="Cao W."/>
        </authorList>
    </citation>
    <scope>NUCLEOTIDE SEQUENCE</scope>
    <source>
        <strain evidence="8">Rsan-2018</strain>
        <tissue evidence="8">Larvae</tissue>
    </source>
</reference>
<evidence type="ECO:0000256" key="1">
    <source>
        <dbReference type="ARBA" id="ARBA00004141"/>
    </source>
</evidence>
<evidence type="ECO:0000259" key="7">
    <source>
        <dbReference type="PROSITE" id="PS50261"/>
    </source>
</evidence>
<proteinExistence type="predicted"/>
<evidence type="ECO:0000313" key="8">
    <source>
        <dbReference type="EMBL" id="KAH7943623.1"/>
    </source>
</evidence>
<feature type="transmembrane region" description="Helical" evidence="5">
    <location>
        <begin position="427"/>
        <end position="447"/>
    </location>
</feature>
<comment type="caution">
    <text evidence="8">The sequence shown here is derived from an EMBL/GenBank/DDBJ whole genome shotgun (WGS) entry which is preliminary data.</text>
</comment>
<name>A0A9D4PJ15_RHISA</name>
<reference evidence="8" key="1">
    <citation type="journal article" date="2020" name="Cell">
        <title>Large-Scale Comparative Analyses of Tick Genomes Elucidate Their Genetic Diversity and Vector Capacities.</title>
        <authorList>
            <consortium name="Tick Genome and Microbiome Consortium (TIGMIC)"/>
            <person name="Jia N."/>
            <person name="Wang J."/>
            <person name="Shi W."/>
            <person name="Du L."/>
            <person name="Sun Y."/>
            <person name="Zhan W."/>
            <person name="Jiang J.F."/>
            <person name="Wang Q."/>
            <person name="Zhang B."/>
            <person name="Ji P."/>
            <person name="Bell-Sakyi L."/>
            <person name="Cui X.M."/>
            <person name="Yuan T.T."/>
            <person name="Jiang B.G."/>
            <person name="Yang W.F."/>
            <person name="Lam T.T."/>
            <person name="Chang Q.C."/>
            <person name="Ding S.J."/>
            <person name="Wang X.J."/>
            <person name="Zhu J.G."/>
            <person name="Ruan X.D."/>
            <person name="Zhao L."/>
            <person name="Wei J.T."/>
            <person name="Ye R.Z."/>
            <person name="Que T.C."/>
            <person name="Du C.H."/>
            <person name="Zhou Y.H."/>
            <person name="Cheng J.X."/>
            <person name="Dai P.F."/>
            <person name="Guo W.B."/>
            <person name="Han X.H."/>
            <person name="Huang E.J."/>
            <person name="Li L.F."/>
            <person name="Wei W."/>
            <person name="Gao Y.C."/>
            <person name="Liu J.Z."/>
            <person name="Shao H.Z."/>
            <person name="Wang X."/>
            <person name="Wang C.C."/>
            <person name="Yang T.C."/>
            <person name="Huo Q.B."/>
            <person name="Li W."/>
            <person name="Chen H.Y."/>
            <person name="Chen S.E."/>
            <person name="Zhou L.G."/>
            <person name="Ni X.B."/>
            <person name="Tian J.H."/>
            <person name="Sheng Y."/>
            <person name="Liu T."/>
            <person name="Pan Y.S."/>
            <person name="Xia L.Y."/>
            <person name="Li J."/>
            <person name="Zhao F."/>
            <person name="Cao W.C."/>
        </authorList>
    </citation>
    <scope>NUCLEOTIDE SEQUENCE</scope>
    <source>
        <strain evidence="8">Rsan-2018</strain>
    </source>
</reference>
<feature type="transmembrane region" description="Helical" evidence="5">
    <location>
        <begin position="395"/>
        <end position="412"/>
    </location>
</feature>